<dbReference type="Proteomes" id="UP000193144">
    <property type="component" value="Unassembled WGS sequence"/>
</dbReference>
<proteinExistence type="predicted"/>
<dbReference type="AlphaFoldDB" id="A0A1Y1Z353"/>
<evidence type="ECO:0000313" key="3">
    <source>
        <dbReference type="Proteomes" id="UP000193144"/>
    </source>
</evidence>
<comment type="caution">
    <text evidence="2">The sequence shown here is derived from an EMBL/GenBank/DDBJ whole genome shotgun (WGS) entry which is preliminary data.</text>
</comment>
<dbReference type="GO" id="GO:0005739">
    <property type="term" value="C:mitochondrion"/>
    <property type="evidence" value="ECO:0007669"/>
    <property type="project" value="TreeGrafter"/>
</dbReference>
<dbReference type="EMBL" id="MCFA01000136">
    <property type="protein sequence ID" value="ORY04367.1"/>
    <property type="molecule type" value="Genomic_DNA"/>
</dbReference>
<feature type="region of interest" description="Disordered" evidence="1">
    <location>
        <begin position="15"/>
        <end position="40"/>
    </location>
</feature>
<gene>
    <name evidence="2" type="ORF">BCR34DRAFT_491583</name>
</gene>
<dbReference type="OrthoDB" id="5580261at2759"/>
<dbReference type="PANTHER" id="PTHR28002:SF1">
    <property type="entry name" value="MIOREX COMPLEX COMPONENT 11"/>
    <property type="match status" value="1"/>
</dbReference>
<organism evidence="2 3">
    <name type="scientific">Clohesyomyces aquaticus</name>
    <dbReference type="NCBI Taxonomy" id="1231657"/>
    <lineage>
        <taxon>Eukaryota</taxon>
        <taxon>Fungi</taxon>
        <taxon>Dikarya</taxon>
        <taxon>Ascomycota</taxon>
        <taxon>Pezizomycotina</taxon>
        <taxon>Dothideomycetes</taxon>
        <taxon>Pleosporomycetidae</taxon>
        <taxon>Pleosporales</taxon>
        <taxon>Lindgomycetaceae</taxon>
        <taxon>Clohesyomyces</taxon>
    </lineage>
</organism>
<dbReference type="InterPro" id="IPR018811">
    <property type="entry name" value="MRX11"/>
</dbReference>
<protein>
    <submittedName>
        <fullName evidence="2">Uncharacterized protein</fullName>
    </submittedName>
</protein>
<accession>A0A1Y1Z353</accession>
<keyword evidence="3" id="KW-1185">Reference proteome</keyword>
<reference evidence="2 3" key="1">
    <citation type="submission" date="2016-07" db="EMBL/GenBank/DDBJ databases">
        <title>Pervasive Adenine N6-methylation of Active Genes in Fungi.</title>
        <authorList>
            <consortium name="DOE Joint Genome Institute"/>
            <person name="Mondo S.J."/>
            <person name="Dannebaum R.O."/>
            <person name="Kuo R.C."/>
            <person name="Labutti K."/>
            <person name="Haridas S."/>
            <person name="Kuo A."/>
            <person name="Salamov A."/>
            <person name="Ahrendt S.R."/>
            <person name="Lipzen A."/>
            <person name="Sullivan W."/>
            <person name="Andreopoulos W.B."/>
            <person name="Clum A."/>
            <person name="Lindquist E."/>
            <person name="Daum C."/>
            <person name="Ramamoorthy G.K."/>
            <person name="Gryganskyi A."/>
            <person name="Culley D."/>
            <person name="Magnuson J.K."/>
            <person name="James T.Y."/>
            <person name="O'Malley M.A."/>
            <person name="Stajich J.E."/>
            <person name="Spatafora J.W."/>
            <person name="Visel A."/>
            <person name="Grigoriev I.V."/>
        </authorList>
    </citation>
    <scope>NUCLEOTIDE SEQUENCE [LARGE SCALE GENOMIC DNA]</scope>
    <source>
        <strain evidence="2 3">CBS 115471</strain>
    </source>
</reference>
<evidence type="ECO:0000313" key="2">
    <source>
        <dbReference type="EMBL" id="ORY04367.1"/>
    </source>
</evidence>
<dbReference type="Pfam" id="PF10306">
    <property type="entry name" value="FLILHELTA"/>
    <property type="match status" value="1"/>
</dbReference>
<name>A0A1Y1Z353_9PLEO</name>
<dbReference type="PANTHER" id="PTHR28002">
    <property type="entry name" value="MIOREX COMPLEX COMPONENT 11"/>
    <property type="match status" value="1"/>
</dbReference>
<sequence>MFRPTFVRALRKPPTVLRRPPSRPYAAQPQPQPAPASHPRIKRFNRRLPKFLHKYTNALGTAPVTHITAFLLLHEITAIVPLLGLAATFHYTHWLPSWFAEGTWVLQGVERFGKYFRRKGWIRSDEASQAEHDAHLEKRKRDKAFDIGEGGVRVVVEFATAYAITKMFLPLRIVVSVWGTPWFARRTVIPIMDGVKRRFGKGKPVAGSKSGSGAAATGAVEGGIVPKGVAGKGKVP</sequence>
<evidence type="ECO:0000256" key="1">
    <source>
        <dbReference type="SAM" id="MobiDB-lite"/>
    </source>
</evidence>